<evidence type="ECO:0000313" key="3">
    <source>
        <dbReference type="Proteomes" id="UP001337655"/>
    </source>
</evidence>
<name>A0AAV9PDK3_9PEZI</name>
<comment type="caution">
    <text evidence="2">The sequence shown here is derived from an EMBL/GenBank/DDBJ whole genome shotgun (WGS) entry which is preliminary data.</text>
</comment>
<dbReference type="EMBL" id="JAVRRT010000006">
    <property type="protein sequence ID" value="KAK5171330.1"/>
    <property type="molecule type" value="Genomic_DNA"/>
</dbReference>
<dbReference type="RefSeq" id="XP_064660358.1">
    <property type="nucleotide sequence ID" value="XM_064801728.1"/>
</dbReference>
<evidence type="ECO:0000313" key="2">
    <source>
        <dbReference type="EMBL" id="KAK5171330.1"/>
    </source>
</evidence>
<feature type="region of interest" description="Disordered" evidence="1">
    <location>
        <begin position="495"/>
        <end position="550"/>
    </location>
</feature>
<accession>A0AAV9PDK3</accession>
<feature type="compositionally biased region" description="Basic residues" evidence="1">
    <location>
        <begin position="582"/>
        <end position="592"/>
    </location>
</feature>
<protein>
    <submittedName>
        <fullName evidence="2">Uncharacterized protein</fullName>
    </submittedName>
</protein>
<feature type="region of interest" description="Disordered" evidence="1">
    <location>
        <begin position="577"/>
        <end position="617"/>
    </location>
</feature>
<organism evidence="2 3">
    <name type="scientific">Saxophila tyrrhenica</name>
    <dbReference type="NCBI Taxonomy" id="1690608"/>
    <lineage>
        <taxon>Eukaryota</taxon>
        <taxon>Fungi</taxon>
        <taxon>Dikarya</taxon>
        <taxon>Ascomycota</taxon>
        <taxon>Pezizomycotina</taxon>
        <taxon>Dothideomycetes</taxon>
        <taxon>Dothideomycetidae</taxon>
        <taxon>Mycosphaerellales</taxon>
        <taxon>Extremaceae</taxon>
        <taxon>Saxophila</taxon>
    </lineage>
</organism>
<feature type="region of interest" description="Disordered" evidence="1">
    <location>
        <begin position="405"/>
        <end position="459"/>
    </location>
</feature>
<gene>
    <name evidence="2" type="ORF">LTR77_004474</name>
</gene>
<evidence type="ECO:0000256" key="1">
    <source>
        <dbReference type="SAM" id="MobiDB-lite"/>
    </source>
</evidence>
<keyword evidence="3" id="KW-1185">Reference proteome</keyword>
<feature type="compositionally biased region" description="Low complexity" evidence="1">
    <location>
        <begin position="279"/>
        <end position="301"/>
    </location>
</feature>
<dbReference type="Proteomes" id="UP001337655">
    <property type="component" value="Unassembled WGS sequence"/>
</dbReference>
<reference evidence="2 3" key="1">
    <citation type="submission" date="2023-08" db="EMBL/GenBank/DDBJ databases">
        <title>Black Yeasts Isolated from many extreme environments.</title>
        <authorList>
            <person name="Coleine C."/>
            <person name="Stajich J.E."/>
            <person name="Selbmann L."/>
        </authorList>
    </citation>
    <scope>NUCLEOTIDE SEQUENCE [LARGE SCALE GENOMIC DNA]</scope>
    <source>
        <strain evidence="2 3">CCFEE 5935</strain>
    </source>
</reference>
<feature type="compositionally biased region" description="Polar residues" evidence="1">
    <location>
        <begin position="302"/>
        <end position="319"/>
    </location>
</feature>
<proteinExistence type="predicted"/>
<feature type="compositionally biased region" description="Basic and acidic residues" evidence="1">
    <location>
        <begin position="596"/>
        <end position="610"/>
    </location>
</feature>
<feature type="region of interest" description="Disordered" evidence="1">
    <location>
        <begin position="1"/>
        <end position="262"/>
    </location>
</feature>
<dbReference type="GeneID" id="89925820"/>
<sequence>MGLPIWRNPEEAKVKKEHTKVDPTAGARSPIRRERPPYARRRTPPRHESSSNFPPRFQRSPPPSMGFNGMREGRRAENRSVPPISSLLESANARGEPRSYEPAGVDELATRERHLEASIDRLNNEADRLEGETTARQDELDLPTGWESWTQSRRSAWLADRRRPSPRYRMSARDYEQMRRDSPREYRPNARSARRSALPTPPEDESADPDSLFLPDNSASRRTNGDAHPLRQHWAPQPLVDGLGDRIRSPTPGDGWEIMRATITPDATLPSADSSFTSAAAANSFSSNSTSATEANSSFSSVNSRQTSRAGGQAESISSVDPDDLRNDDDREVEAEFAAAMYAQELTYPEGCYRVREHRTRYRQEGRQYAYSDEPEPVEVGFRIINEALSTSEGRERVDQLARTMNEATDDMAQRIRTRRPENTRSDSPRRPSALHHEDDSPPSPHPERYSEETRAAAREMSDDIYEIFERIGPVIRRPEPDFTFPEGFRVRGMLADSRSRSRSPPPRYSPPHTAATSHAAPEAHPVGPPSMRSQREVGEMLGEGSESELEGLQRIAERMAQRGNVPDEWWMSMGMSGLSRSRARSPGRRRGGSGEGHEAAGTRVREGRVGRGNSRL</sequence>
<feature type="compositionally biased region" description="Low complexity" evidence="1">
    <location>
        <begin position="511"/>
        <end position="526"/>
    </location>
</feature>
<feature type="compositionally biased region" description="Basic and acidic residues" evidence="1">
    <location>
        <begin position="419"/>
        <end position="459"/>
    </location>
</feature>
<feature type="region of interest" description="Disordered" evidence="1">
    <location>
        <begin position="279"/>
        <end position="332"/>
    </location>
</feature>
<feature type="compositionally biased region" description="Low complexity" evidence="1">
    <location>
        <begin position="50"/>
        <end position="59"/>
    </location>
</feature>
<feature type="compositionally biased region" description="Basic and acidic residues" evidence="1">
    <location>
        <begin position="108"/>
        <end position="139"/>
    </location>
</feature>
<feature type="compositionally biased region" description="Basic and acidic residues" evidence="1">
    <location>
        <begin position="171"/>
        <end position="188"/>
    </location>
</feature>
<dbReference type="AlphaFoldDB" id="A0AAV9PDK3"/>